<dbReference type="STRING" id="1189612.A33Q_2203"/>
<comment type="caution">
    <text evidence="3">The sequence shown here is derived from an EMBL/GenBank/DDBJ whole genome shotgun (WGS) entry which is preliminary data.</text>
</comment>
<dbReference type="InterPro" id="IPR011250">
    <property type="entry name" value="OMP/PagP_B-barrel"/>
</dbReference>
<dbReference type="InterPro" id="IPR025665">
    <property type="entry name" value="Beta-barrel_OMP_2"/>
</dbReference>
<dbReference type="SUPFAM" id="SSF56925">
    <property type="entry name" value="OMPA-like"/>
    <property type="match status" value="1"/>
</dbReference>
<accession>S2E3U9</accession>
<sequence length="182" mass="20170">MKKLFLVSFMFLSMIAAQQANAQVGLRTGLNVSNFNGYSFDSRVAFRAGVFYGLDLMENIKIEPGLYFSQKGIQESSDGISDRLSYIDIPVVVRYGLSEKLNVFAGPQASVLAARRYENPDGVSRATSTIRGYDLGAVLGVFYELYDGLGAQLGYDMGLISLNYFDTNVKSRVFHFTLSKTF</sequence>
<dbReference type="AlphaFoldDB" id="S2E3U9"/>
<feature type="signal peptide" evidence="1">
    <location>
        <begin position="1"/>
        <end position="22"/>
    </location>
</feature>
<name>S2E3U9_INDAL</name>
<dbReference type="Proteomes" id="UP000006073">
    <property type="component" value="Unassembled WGS sequence"/>
</dbReference>
<evidence type="ECO:0000313" key="4">
    <source>
        <dbReference type="Proteomes" id="UP000006073"/>
    </source>
</evidence>
<evidence type="ECO:0000313" key="3">
    <source>
        <dbReference type="EMBL" id="EOZ96893.1"/>
    </source>
</evidence>
<keyword evidence="1" id="KW-0732">Signal</keyword>
<organism evidence="3 4">
    <name type="scientific">Indibacter alkaliphilus (strain CCUG 57479 / KCTC 22604 / LW1)</name>
    <dbReference type="NCBI Taxonomy" id="1189612"/>
    <lineage>
        <taxon>Bacteria</taxon>
        <taxon>Pseudomonadati</taxon>
        <taxon>Bacteroidota</taxon>
        <taxon>Cytophagia</taxon>
        <taxon>Cytophagales</taxon>
        <taxon>Cyclobacteriaceae</taxon>
    </lineage>
</organism>
<evidence type="ECO:0000256" key="1">
    <source>
        <dbReference type="SAM" id="SignalP"/>
    </source>
</evidence>
<dbReference type="EMBL" id="ALWO02000032">
    <property type="protein sequence ID" value="EOZ96893.1"/>
    <property type="molecule type" value="Genomic_DNA"/>
</dbReference>
<dbReference type="RefSeq" id="WP_009034434.1">
    <property type="nucleotide sequence ID" value="NZ_ALWO02000032.1"/>
</dbReference>
<dbReference type="Gene3D" id="2.40.160.20">
    <property type="match status" value="1"/>
</dbReference>
<protein>
    <recommendedName>
        <fullName evidence="2">Outer membrane protein beta-barrel domain-containing protein</fullName>
    </recommendedName>
</protein>
<gene>
    <name evidence="3" type="ORF">A33Q_2203</name>
</gene>
<reference evidence="3 4" key="1">
    <citation type="journal article" date="2013" name="Genome Announc.">
        <title>Draft Genome Sequence of Indibacter alkaliphilus Strain LW1T, Isolated from Lonar Lake, a Haloalkaline Lake in the Buldana District of Maharashtra, India.</title>
        <authorList>
            <person name="Singh A."/>
            <person name="Kumar Jangir P."/>
            <person name="Sharma R."/>
            <person name="Singh A."/>
            <person name="Kumar Pinnaka A."/>
            <person name="Shivaji S."/>
        </authorList>
    </citation>
    <scope>NUCLEOTIDE SEQUENCE [LARGE SCALE GENOMIC DNA]</scope>
    <source>
        <strain evidence="4">CCUG 57479 / KCTC 22604 / LW1</strain>
    </source>
</reference>
<feature type="domain" description="Outer membrane protein beta-barrel" evidence="2">
    <location>
        <begin position="17"/>
        <end position="162"/>
    </location>
</feature>
<evidence type="ECO:0000259" key="2">
    <source>
        <dbReference type="Pfam" id="PF13568"/>
    </source>
</evidence>
<feature type="chain" id="PRO_5004508095" description="Outer membrane protein beta-barrel domain-containing protein" evidence="1">
    <location>
        <begin position="23"/>
        <end position="182"/>
    </location>
</feature>
<dbReference type="eggNOG" id="COG3637">
    <property type="taxonomic scope" value="Bacteria"/>
</dbReference>
<proteinExistence type="predicted"/>
<keyword evidence="4" id="KW-1185">Reference proteome</keyword>
<dbReference type="Pfam" id="PF13568">
    <property type="entry name" value="OMP_b-brl_2"/>
    <property type="match status" value="1"/>
</dbReference>
<dbReference type="OrthoDB" id="947434at2"/>